<dbReference type="EMBL" id="JBFXLU010000560">
    <property type="protein sequence ID" value="KAL2824435.1"/>
    <property type="molecule type" value="Genomic_DNA"/>
</dbReference>
<evidence type="ECO:0000313" key="3">
    <source>
        <dbReference type="Proteomes" id="UP001610446"/>
    </source>
</evidence>
<sequence length="238" mass="26704">MVSRVRRDSSDRSNTRRCDDDHIATRGASPGHDGHPVRQQQAEPLRVPADTVGTQLLNGPNRETFEPLDNLDLGRGSISPLDFSLLGDWSPSPLETRGAQAGPLDEEEEEEEHEQQLELAALSQPTRHHTIPTAPQDPFDQYLFTYFMDTLYLRLYPIKLEQNPYRVVYGSLATESEPLLKVIMLASALHLAKQGKLPGFAIEHYRAQVQDSFRTAIRKSDDTWSLGATVLLSVVFDV</sequence>
<feature type="region of interest" description="Disordered" evidence="1">
    <location>
        <begin position="89"/>
        <end position="114"/>
    </location>
</feature>
<accession>A0ABR4I9L0</accession>
<comment type="caution">
    <text evidence="2">The sequence shown here is derived from an EMBL/GenBank/DDBJ whole genome shotgun (WGS) entry which is preliminary data.</text>
</comment>
<keyword evidence="3" id="KW-1185">Reference proteome</keyword>
<evidence type="ECO:0008006" key="4">
    <source>
        <dbReference type="Google" id="ProtNLM"/>
    </source>
</evidence>
<dbReference type="InterPro" id="IPR021858">
    <property type="entry name" value="Fun_TF"/>
</dbReference>
<evidence type="ECO:0000256" key="1">
    <source>
        <dbReference type="SAM" id="MobiDB-lite"/>
    </source>
</evidence>
<feature type="compositionally biased region" description="Acidic residues" evidence="1">
    <location>
        <begin position="104"/>
        <end position="113"/>
    </location>
</feature>
<protein>
    <recommendedName>
        <fullName evidence="4">Transcription factor domain-containing protein</fullName>
    </recommendedName>
</protein>
<feature type="region of interest" description="Disordered" evidence="1">
    <location>
        <begin position="1"/>
        <end position="73"/>
    </location>
</feature>
<proteinExistence type="predicted"/>
<feature type="compositionally biased region" description="Basic and acidic residues" evidence="1">
    <location>
        <begin position="1"/>
        <end position="24"/>
    </location>
</feature>
<gene>
    <name evidence="2" type="ORF">BJY01DRAFT_256471</name>
</gene>
<organism evidence="2 3">
    <name type="scientific">Aspergillus pseudoustus</name>
    <dbReference type="NCBI Taxonomy" id="1810923"/>
    <lineage>
        <taxon>Eukaryota</taxon>
        <taxon>Fungi</taxon>
        <taxon>Dikarya</taxon>
        <taxon>Ascomycota</taxon>
        <taxon>Pezizomycotina</taxon>
        <taxon>Eurotiomycetes</taxon>
        <taxon>Eurotiomycetidae</taxon>
        <taxon>Eurotiales</taxon>
        <taxon>Aspergillaceae</taxon>
        <taxon>Aspergillus</taxon>
        <taxon>Aspergillus subgen. Nidulantes</taxon>
    </lineage>
</organism>
<feature type="non-terminal residue" evidence="2">
    <location>
        <position position="238"/>
    </location>
</feature>
<dbReference type="Proteomes" id="UP001610446">
    <property type="component" value="Unassembled WGS sequence"/>
</dbReference>
<evidence type="ECO:0000313" key="2">
    <source>
        <dbReference type="EMBL" id="KAL2824435.1"/>
    </source>
</evidence>
<reference evidence="2 3" key="1">
    <citation type="submission" date="2024-07" db="EMBL/GenBank/DDBJ databases">
        <title>Section-level genome sequencing and comparative genomics of Aspergillus sections Usti and Cavernicolus.</title>
        <authorList>
            <consortium name="Lawrence Berkeley National Laboratory"/>
            <person name="Nybo J.L."/>
            <person name="Vesth T.C."/>
            <person name="Theobald S."/>
            <person name="Frisvad J.C."/>
            <person name="Larsen T.O."/>
            <person name="Kjaerboelling I."/>
            <person name="Rothschild-Mancinelli K."/>
            <person name="Lyhne E.K."/>
            <person name="Kogle M.E."/>
            <person name="Barry K."/>
            <person name="Clum A."/>
            <person name="Na H."/>
            <person name="Ledsgaard L."/>
            <person name="Lin J."/>
            <person name="Lipzen A."/>
            <person name="Kuo A."/>
            <person name="Riley R."/>
            <person name="Mondo S."/>
            <person name="Labutti K."/>
            <person name="Haridas S."/>
            <person name="Pangalinan J."/>
            <person name="Salamov A.A."/>
            <person name="Simmons B.A."/>
            <person name="Magnuson J.K."/>
            <person name="Chen J."/>
            <person name="Drula E."/>
            <person name="Henrissat B."/>
            <person name="Wiebenga A."/>
            <person name="Lubbers R.J."/>
            <person name="Gomes A.C."/>
            <person name="Makela M.R."/>
            <person name="Stajich J."/>
            <person name="Grigoriev I.V."/>
            <person name="Mortensen U.H."/>
            <person name="De Vries R.P."/>
            <person name="Baker S.E."/>
            <person name="Andersen M.R."/>
        </authorList>
    </citation>
    <scope>NUCLEOTIDE SEQUENCE [LARGE SCALE GENOMIC DNA]</scope>
    <source>
        <strain evidence="2 3">CBS 123904</strain>
    </source>
</reference>
<name>A0ABR4I9L0_9EURO</name>
<dbReference type="Pfam" id="PF11951">
    <property type="entry name" value="Fungal_trans_2"/>
    <property type="match status" value="1"/>
</dbReference>